<dbReference type="RefSeq" id="WP_133753493.1">
    <property type="nucleotide sequence ID" value="NZ_SOAW01000001.1"/>
</dbReference>
<reference evidence="2 3" key="1">
    <citation type="submission" date="2019-03" db="EMBL/GenBank/DDBJ databases">
        <title>Genomic Encyclopedia of Archaeal and Bacterial Type Strains, Phase II (KMG-II): from individual species to whole genera.</title>
        <authorList>
            <person name="Goeker M."/>
        </authorList>
    </citation>
    <scope>NUCLEOTIDE SEQUENCE [LARGE SCALE GENOMIC DNA]</scope>
    <source>
        <strain evidence="2 3">DSM 24323</strain>
    </source>
</reference>
<dbReference type="AlphaFoldDB" id="A0A4R7J956"/>
<organism evidence="2 3">
    <name type="scientific">Naumannella halotolerans</name>
    <dbReference type="NCBI Taxonomy" id="993414"/>
    <lineage>
        <taxon>Bacteria</taxon>
        <taxon>Bacillati</taxon>
        <taxon>Actinomycetota</taxon>
        <taxon>Actinomycetes</taxon>
        <taxon>Propionibacteriales</taxon>
        <taxon>Propionibacteriaceae</taxon>
        <taxon>Naumannella</taxon>
    </lineage>
</organism>
<feature type="transmembrane region" description="Helical" evidence="1">
    <location>
        <begin position="205"/>
        <end position="230"/>
    </location>
</feature>
<feature type="transmembrane region" description="Helical" evidence="1">
    <location>
        <begin position="117"/>
        <end position="135"/>
    </location>
</feature>
<keyword evidence="3" id="KW-1185">Reference proteome</keyword>
<feature type="transmembrane region" description="Helical" evidence="1">
    <location>
        <begin position="92"/>
        <end position="111"/>
    </location>
</feature>
<sequence length="236" mass="25071">MAAVELLAEIWSRVTARQVVPPSSQVLLSAAAALAAVILAWRLVRILTTVVHEAGHAVVAMLVGRRLQGIRLHSDTSGLTVSKGRPRGPGMIATLLAGYPAPAIFGLVAAWVLSQGYAVALLWGSLLVLALMVLWIRNFYGLLVIAVLGVGIGLASWYLQPAEQSLIAFTLTWLLLLSAPRASMELLRRPSANSDAGQLARLTRVPAGVWSTVFVGIGLFALVVGTAMLLPQVIMR</sequence>
<evidence type="ECO:0000256" key="1">
    <source>
        <dbReference type="SAM" id="Phobius"/>
    </source>
</evidence>
<evidence type="ECO:0000313" key="3">
    <source>
        <dbReference type="Proteomes" id="UP000295371"/>
    </source>
</evidence>
<dbReference type="PANTHER" id="PTHR33979">
    <property type="entry name" value="OS02G0221600 PROTEIN"/>
    <property type="match status" value="1"/>
</dbReference>
<dbReference type="EMBL" id="SOAW01000001">
    <property type="protein sequence ID" value="TDT32909.1"/>
    <property type="molecule type" value="Genomic_DNA"/>
</dbReference>
<dbReference type="PANTHER" id="PTHR33979:SF2">
    <property type="entry name" value="PEPTIDASE M50B-LIKE-DOMAIN-CONTAINING PROTEIN"/>
    <property type="match status" value="1"/>
</dbReference>
<gene>
    <name evidence="2" type="ORF">CLV29_0499</name>
</gene>
<evidence type="ECO:0000313" key="2">
    <source>
        <dbReference type="EMBL" id="TDT32909.1"/>
    </source>
</evidence>
<keyword evidence="1" id="KW-1133">Transmembrane helix</keyword>
<keyword evidence="1" id="KW-0472">Membrane</keyword>
<feature type="transmembrane region" description="Helical" evidence="1">
    <location>
        <begin position="142"/>
        <end position="159"/>
    </location>
</feature>
<keyword evidence="1" id="KW-0812">Transmembrane</keyword>
<dbReference type="Proteomes" id="UP000295371">
    <property type="component" value="Unassembled WGS sequence"/>
</dbReference>
<protein>
    <submittedName>
        <fullName evidence="2">Peptidase M50B-like protein</fullName>
    </submittedName>
</protein>
<name>A0A4R7J956_9ACTN</name>
<proteinExistence type="predicted"/>
<accession>A0A4R7J956</accession>
<dbReference type="Pfam" id="PF13398">
    <property type="entry name" value="Peptidase_M50B"/>
    <property type="match status" value="1"/>
</dbReference>
<dbReference type="InterPro" id="IPR049500">
    <property type="entry name" value="Peptidase_M50B-like"/>
</dbReference>
<dbReference type="OrthoDB" id="5184455at2"/>
<comment type="caution">
    <text evidence="2">The sequence shown here is derived from an EMBL/GenBank/DDBJ whole genome shotgun (WGS) entry which is preliminary data.</text>
</comment>
<feature type="transmembrane region" description="Helical" evidence="1">
    <location>
        <begin position="26"/>
        <end position="44"/>
    </location>
</feature>
<feature type="transmembrane region" description="Helical" evidence="1">
    <location>
        <begin position="165"/>
        <end position="184"/>
    </location>
</feature>